<dbReference type="EMBL" id="JAEPRB010000059">
    <property type="protein sequence ID" value="KAG2223539.1"/>
    <property type="molecule type" value="Genomic_DNA"/>
</dbReference>
<name>A0A8H7VQQ3_9FUNG</name>
<accession>A0A8H7VQQ3</accession>
<evidence type="ECO:0000313" key="5">
    <source>
        <dbReference type="Proteomes" id="UP000646827"/>
    </source>
</evidence>
<feature type="non-terminal residue" evidence="4">
    <location>
        <position position="1"/>
    </location>
</feature>
<evidence type="ECO:0000256" key="3">
    <source>
        <dbReference type="RuleBase" id="RU000363"/>
    </source>
</evidence>
<dbReference type="SUPFAM" id="SSF51735">
    <property type="entry name" value="NAD(P)-binding Rossmann-fold domains"/>
    <property type="match status" value="1"/>
</dbReference>
<comment type="caution">
    <text evidence="4">The sequence shown here is derived from an EMBL/GenBank/DDBJ whole genome shotgun (WGS) entry which is preliminary data.</text>
</comment>
<dbReference type="PANTHER" id="PTHR44229">
    <property type="entry name" value="15-HYDROXYPROSTAGLANDIN DEHYDROGENASE [NAD(+)]"/>
    <property type="match status" value="1"/>
</dbReference>
<dbReference type="Gene3D" id="3.40.50.720">
    <property type="entry name" value="NAD(P)-binding Rossmann-like Domain"/>
    <property type="match status" value="1"/>
</dbReference>
<keyword evidence="5" id="KW-1185">Reference proteome</keyword>
<reference evidence="4 5" key="1">
    <citation type="submission" date="2020-12" db="EMBL/GenBank/DDBJ databases">
        <title>Metabolic potential, ecology and presence of endohyphal bacteria is reflected in genomic diversity of Mucoromycotina.</title>
        <authorList>
            <person name="Muszewska A."/>
            <person name="Okrasinska A."/>
            <person name="Steczkiewicz K."/>
            <person name="Drgas O."/>
            <person name="Orlowska M."/>
            <person name="Perlinska-Lenart U."/>
            <person name="Aleksandrzak-Piekarczyk T."/>
            <person name="Szatraj K."/>
            <person name="Zielenkiewicz U."/>
            <person name="Pilsyk S."/>
            <person name="Malc E."/>
            <person name="Mieczkowski P."/>
            <person name="Kruszewska J.S."/>
            <person name="Biernat P."/>
            <person name="Pawlowska J."/>
        </authorList>
    </citation>
    <scope>NUCLEOTIDE SEQUENCE [LARGE SCALE GENOMIC DNA]</scope>
    <source>
        <strain evidence="4 5">CBS 142.35</strain>
    </source>
</reference>
<evidence type="ECO:0000256" key="2">
    <source>
        <dbReference type="ARBA" id="ARBA00023002"/>
    </source>
</evidence>
<dbReference type="OrthoDB" id="5840532at2759"/>
<comment type="similarity">
    <text evidence="1 3">Belongs to the short-chain dehydrogenases/reductases (SDR) family.</text>
</comment>
<sequence length="281" mass="30800">MAAEMSDPYKSKVAVITGGSRGIGYHLSSALVDRGTKVVIGNRNEEQGQKVVKEFNERLGSEVAVFLCTDVTKYDDLKTLFALAESKFGGVDIAIMNAGVVGDNNTTYGAFSPLDDENEMWIQNINIGGVIKGNKVALLHMAKRDKGGVIINTSSMGGKYYYTVWFCLSLHPYVVRGIPQYVASKAAVRSWTEGLNADLYSSLNIRVNSICPSYVNTDMLDNLPDDPSYRKMVELSGKTAMKDCVSAFLHVIEDAKINGETLSVWPEPLGFRIEPKPSMHP</sequence>
<protein>
    <submittedName>
        <fullName evidence="4">Uncharacterized protein</fullName>
    </submittedName>
</protein>
<dbReference type="Proteomes" id="UP000646827">
    <property type="component" value="Unassembled WGS sequence"/>
</dbReference>
<dbReference type="AlphaFoldDB" id="A0A8H7VQQ3"/>
<organism evidence="4 5">
    <name type="scientific">Circinella minor</name>
    <dbReference type="NCBI Taxonomy" id="1195481"/>
    <lineage>
        <taxon>Eukaryota</taxon>
        <taxon>Fungi</taxon>
        <taxon>Fungi incertae sedis</taxon>
        <taxon>Mucoromycota</taxon>
        <taxon>Mucoromycotina</taxon>
        <taxon>Mucoromycetes</taxon>
        <taxon>Mucorales</taxon>
        <taxon>Lichtheimiaceae</taxon>
        <taxon>Circinella</taxon>
    </lineage>
</organism>
<dbReference type="GO" id="GO:0016616">
    <property type="term" value="F:oxidoreductase activity, acting on the CH-OH group of donors, NAD or NADP as acceptor"/>
    <property type="evidence" value="ECO:0007669"/>
    <property type="project" value="TreeGrafter"/>
</dbReference>
<dbReference type="PRINTS" id="PR00081">
    <property type="entry name" value="GDHRDH"/>
</dbReference>
<dbReference type="Pfam" id="PF00106">
    <property type="entry name" value="adh_short"/>
    <property type="match status" value="1"/>
</dbReference>
<dbReference type="GO" id="GO:0005737">
    <property type="term" value="C:cytoplasm"/>
    <property type="evidence" value="ECO:0007669"/>
    <property type="project" value="TreeGrafter"/>
</dbReference>
<dbReference type="InterPro" id="IPR036291">
    <property type="entry name" value="NAD(P)-bd_dom_sf"/>
</dbReference>
<proteinExistence type="inferred from homology"/>
<gene>
    <name evidence="4" type="ORF">INT45_000859</name>
</gene>
<evidence type="ECO:0000313" key="4">
    <source>
        <dbReference type="EMBL" id="KAG2223539.1"/>
    </source>
</evidence>
<dbReference type="InterPro" id="IPR002347">
    <property type="entry name" value="SDR_fam"/>
</dbReference>
<evidence type="ECO:0000256" key="1">
    <source>
        <dbReference type="ARBA" id="ARBA00006484"/>
    </source>
</evidence>
<dbReference type="PANTHER" id="PTHR44229:SF4">
    <property type="entry name" value="15-HYDROXYPROSTAGLANDIN DEHYDROGENASE [NAD(+)]"/>
    <property type="match status" value="1"/>
</dbReference>
<dbReference type="PRINTS" id="PR00080">
    <property type="entry name" value="SDRFAMILY"/>
</dbReference>
<keyword evidence="2" id="KW-0560">Oxidoreductase</keyword>